<evidence type="ECO:0000256" key="1">
    <source>
        <dbReference type="PROSITE-ProRule" id="PRU00169"/>
    </source>
</evidence>
<dbReference type="GO" id="GO:0000160">
    <property type="term" value="P:phosphorelay signal transduction system"/>
    <property type="evidence" value="ECO:0007669"/>
    <property type="project" value="InterPro"/>
</dbReference>
<comment type="caution">
    <text evidence="3">The sequence shown here is derived from an EMBL/GenBank/DDBJ whole genome shotgun (WGS) entry which is preliminary data.</text>
</comment>
<dbReference type="EMBL" id="JAHESE010000004">
    <property type="protein sequence ID" value="MBT1707893.1"/>
    <property type="molecule type" value="Genomic_DNA"/>
</dbReference>
<reference evidence="3 4" key="1">
    <citation type="submission" date="2021-05" db="EMBL/GenBank/DDBJ databases">
        <title>A Polyphasic approach of four new species of the genus Ohtaekwangia: Ohtaekwangia histidinii sp. nov., Ohtaekwangia cretensis sp. nov., Ohtaekwangia indiensis sp. nov., Ohtaekwangia reichenbachii sp. nov. from diverse environment.</title>
        <authorList>
            <person name="Octaviana S."/>
        </authorList>
    </citation>
    <scope>NUCLEOTIDE SEQUENCE [LARGE SCALE GENOMIC DNA]</scope>
    <source>
        <strain evidence="3 4">PWU5</strain>
    </source>
</reference>
<name>A0AAP2GT62_9BACT</name>
<evidence type="ECO:0000259" key="2">
    <source>
        <dbReference type="PROSITE" id="PS50110"/>
    </source>
</evidence>
<gene>
    <name evidence="3" type="ORF">KK062_06660</name>
</gene>
<dbReference type="Gene3D" id="3.40.50.2300">
    <property type="match status" value="1"/>
</dbReference>
<protein>
    <recommendedName>
        <fullName evidence="2">Response regulatory domain-containing protein</fullName>
    </recommendedName>
</protein>
<dbReference type="AlphaFoldDB" id="A0AAP2GT62"/>
<dbReference type="PROSITE" id="PS50110">
    <property type="entry name" value="RESPONSE_REGULATORY"/>
    <property type="match status" value="1"/>
</dbReference>
<dbReference type="SUPFAM" id="SSF52172">
    <property type="entry name" value="CheY-like"/>
    <property type="match status" value="1"/>
</dbReference>
<dbReference type="InterPro" id="IPR011006">
    <property type="entry name" value="CheY-like_superfamily"/>
</dbReference>
<dbReference type="InterPro" id="IPR001789">
    <property type="entry name" value="Sig_transdc_resp-reg_receiver"/>
</dbReference>
<proteinExistence type="predicted"/>
<evidence type="ECO:0000313" key="4">
    <source>
        <dbReference type="Proteomes" id="UP001319080"/>
    </source>
</evidence>
<evidence type="ECO:0000313" key="3">
    <source>
        <dbReference type="EMBL" id="MBT1707893.1"/>
    </source>
</evidence>
<organism evidence="3 4">
    <name type="scientific">Dawidia cretensis</name>
    <dbReference type="NCBI Taxonomy" id="2782350"/>
    <lineage>
        <taxon>Bacteria</taxon>
        <taxon>Pseudomonadati</taxon>
        <taxon>Bacteroidota</taxon>
        <taxon>Cytophagia</taxon>
        <taxon>Cytophagales</taxon>
        <taxon>Chryseotaleaceae</taxon>
        <taxon>Dawidia</taxon>
    </lineage>
</organism>
<keyword evidence="1" id="KW-0597">Phosphoprotein</keyword>
<feature type="domain" description="Response regulatory" evidence="2">
    <location>
        <begin position="2"/>
        <end position="121"/>
    </location>
</feature>
<sequence length="127" mass="13938">MNILIIDDDQDDVAVFCEAFHEVFPHSTCYSRNDCVNIEQVLQGLPALDVIFLDGHIFPVSSQECLPVLKKVLDPKRTKVIIHTGSVSPTEADELLALGASAITYKASSYAKLKELLATTLADYADQ</sequence>
<keyword evidence="4" id="KW-1185">Reference proteome</keyword>
<dbReference type="Proteomes" id="UP001319080">
    <property type="component" value="Unassembled WGS sequence"/>
</dbReference>
<dbReference type="RefSeq" id="WP_254083485.1">
    <property type="nucleotide sequence ID" value="NZ_JAHESE010000004.1"/>
</dbReference>
<feature type="modified residue" description="4-aspartylphosphate" evidence="1">
    <location>
        <position position="54"/>
    </location>
</feature>
<accession>A0AAP2GT62</accession>